<gene>
    <name evidence="2" type="ORF">MSNKSG1_00798</name>
</gene>
<evidence type="ECO:0000313" key="3">
    <source>
        <dbReference type="Proteomes" id="UP000011960"/>
    </source>
</evidence>
<proteinExistence type="predicted"/>
<protein>
    <recommendedName>
        <fullName evidence="4">TauD/TfdA-like domain-containing protein</fullName>
    </recommendedName>
</protein>
<dbReference type="EMBL" id="APAT01000005">
    <property type="protein sequence ID" value="EMP57116.1"/>
    <property type="molecule type" value="Genomic_DNA"/>
</dbReference>
<organism evidence="2 3">
    <name type="scientific">Marinobacter santoriniensis NKSG1</name>
    <dbReference type="NCBI Taxonomy" id="1288826"/>
    <lineage>
        <taxon>Bacteria</taxon>
        <taxon>Pseudomonadati</taxon>
        <taxon>Pseudomonadota</taxon>
        <taxon>Gammaproteobacteria</taxon>
        <taxon>Pseudomonadales</taxon>
        <taxon>Marinobacteraceae</taxon>
        <taxon>Marinobacter</taxon>
    </lineage>
</organism>
<comment type="caution">
    <text evidence="2">The sequence shown here is derived from an EMBL/GenBank/DDBJ whole genome shotgun (WGS) entry which is preliminary data.</text>
</comment>
<dbReference type="Gene3D" id="3.60.130.10">
    <property type="entry name" value="Clavaminate synthase-like"/>
    <property type="match status" value="1"/>
</dbReference>
<dbReference type="InterPro" id="IPR042098">
    <property type="entry name" value="TauD-like_sf"/>
</dbReference>
<name>M7CU54_9GAMM</name>
<dbReference type="STRING" id="1288826.MSNKSG1_00798"/>
<accession>M7CU54</accession>
<dbReference type="Proteomes" id="UP000011960">
    <property type="component" value="Unassembled WGS sequence"/>
</dbReference>
<dbReference type="GO" id="GO:0016706">
    <property type="term" value="F:2-oxoglutarate-dependent dioxygenase activity"/>
    <property type="evidence" value="ECO:0007669"/>
    <property type="project" value="UniProtKB-ARBA"/>
</dbReference>
<evidence type="ECO:0000256" key="1">
    <source>
        <dbReference type="ARBA" id="ARBA00023002"/>
    </source>
</evidence>
<evidence type="ECO:0008006" key="4">
    <source>
        <dbReference type="Google" id="ProtNLM"/>
    </source>
</evidence>
<sequence>MNIRQTIDSAGFLFLRKWRPELTTAQAAHLIGIAVEIESFLPATGIPNVQLLSPKRQENAPANHYSGSFGLEEFPLHSDLAHWSIPPRYFVLRCLHGSPTAYTNLLPVSSIFSAIPEQYMRKAVFIPRKRSPAGHCCPLPMWFRQKRDTGVRWDSLFLTPLNSSAKKVAHVFSTKKWSNSLKAVNLLEPGDTLIVDNWHMLHGRSAVDDDSIDRRIERAYLSAIKG</sequence>
<keyword evidence="3" id="KW-1185">Reference proteome</keyword>
<dbReference type="AlphaFoldDB" id="M7CU54"/>
<dbReference type="eggNOG" id="ENOG503416M">
    <property type="taxonomic scope" value="Bacteria"/>
</dbReference>
<reference evidence="2 3" key="1">
    <citation type="journal article" date="2013" name="Genome Announc.">
        <title>Genome Sequence of Hydrothermal Arsenic-Respiring Bacterium Marinobacter santoriniensis NKSG1T.</title>
        <authorList>
            <person name="Handley K.M."/>
            <person name="Upton M."/>
            <person name="Beatson S.A."/>
            <person name="Hery M."/>
            <person name="Lloyd J.R."/>
        </authorList>
    </citation>
    <scope>NUCLEOTIDE SEQUENCE [LARGE SCALE GENOMIC DNA]</scope>
    <source>
        <strain evidence="2 3">NKSG1</strain>
    </source>
</reference>
<keyword evidence="1" id="KW-0560">Oxidoreductase</keyword>
<evidence type="ECO:0000313" key="2">
    <source>
        <dbReference type="EMBL" id="EMP57116.1"/>
    </source>
</evidence>
<dbReference type="SUPFAM" id="SSF51197">
    <property type="entry name" value="Clavaminate synthase-like"/>
    <property type="match status" value="1"/>
</dbReference>